<proteinExistence type="predicted"/>
<dbReference type="InterPro" id="IPR011009">
    <property type="entry name" value="Kinase-like_dom_sf"/>
</dbReference>
<dbReference type="KEGG" id="thas:C6Y53_04535"/>
<name>A0A2S0MMR0_9RHOB</name>
<protein>
    <submittedName>
        <fullName evidence="2">Phosphotransferase family protein</fullName>
    </submittedName>
</protein>
<keyword evidence="2" id="KW-0808">Transferase</keyword>
<dbReference type="RefSeq" id="WP_106471355.1">
    <property type="nucleotide sequence ID" value="NZ_CP027665.1"/>
</dbReference>
<gene>
    <name evidence="2" type="ORF">C6Y53_04535</name>
</gene>
<feature type="domain" description="Aminoglycoside phosphotransferase" evidence="1">
    <location>
        <begin position="32"/>
        <end position="242"/>
    </location>
</feature>
<keyword evidence="3" id="KW-1185">Reference proteome</keyword>
<dbReference type="PANTHER" id="PTHR22603:SF66">
    <property type="entry name" value="ETHANOLAMINE KINASE"/>
    <property type="match status" value="1"/>
</dbReference>
<dbReference type="EMBL" id="CP027665">
    <property type="protein sequence ID" value="AVO37041.1"/>
    <property type="molecule type" value="Genomic_DNA"/>
</dbReference>
<dbReference type="SUPFAM" id="SSF56112">
    <property type="entry name" value="Protein kinase-like (PK-like)"/>
    <property type="match status" value="1"/>
</dbReference>
<sequence>MPDDLTDVHDALANLPHLAAIPETDRRLTRLGGLTNRVYRAETSAGTVIVRIAGVGTDDYIDRAVELHNAHAAAAAGVSPEVLWADAATGVMITRSLDPITTMTPDQFASRSGSPGRAGAALARLHGSGREFRFRFELFAMIDDYLGILAGRNTELPEGYHDIARAAAPVKAALAANPAPLAPCHCDPLCENFLDDGKRMWIVDWEYSGMNDPLWDLGDLSVEAGFGADQEAEMMHAYFGRAPEAAETARMVIYKAMCDLLWTLWGLIQHADGNPAEDFWAYATGRFDRCKALMRSDAFAAHLAAL</sequence>
<reference evidence="3" key="1">
    <citation type="submission" date="2018-03" db="EMBL/GenBank/DDBJ databases">
        <title>Genomic analysis of the strain SH-1 isolated from shrimp intestine.</title>
        <authorList>
            <person name="Kim Y.-S."/>
            <person name="Kim S.-E."/>
            <person name="Kim K.-H."/>
        </authorList>
    </citation>
    <scope>NUCLEOTIDE SEQUENCE [LARGE SCALE GENOMIC DNA]</scope>
    <source>
        <strain evidence="3">SH-1</strain>
    </source>
</reference>
<dbReference type="Proteomes" id="UP000237655">
    <property type="component" value="Chromosome"/>
</dbReference>
<evidence type="ECO:0000259" key="1">
    <source>
        <dbReference type="Pfam" id="PF01636"/>
    </source>
</evidence>
<accession>A0A2S0MMR0</accession>
<dbReference type="InterPro" id="IPR002575">
    <property type="entry name" value="Aminoglycoside_PTrfase"/>
</dbReference>
<dbReference type="GO" id="GO:0006646">
    <property type="term" value="P:phosphatidylethanolamine biosynthetic process"/>
    <property type="evidence" value="ECO:0007669"/>
    <property type="project" value="TreeGrafter"/>
</dbReference>
<organism evidence="2 3">
    <name type="scientific">Pukyongiella litopenaei</name>
    <dbReference type="NCBI Taxonomy" id="2605946"/>
    <lineage>
        <taxon>Bacteria</taxon>
        <taxon>Pseudomonadati</taxon>
        <taxon>Pseudomonadota</taxon>
        <taxon>Alphaproteobacteria</taxon>
        <taxon>Rhodobacterales</taxon>
        <taxon>Paracoccaceae</taxon>
        <taxon>Pukyongiella</taxon>
    </lineage>
</organism>
<dbReference type="CDD" id="cd05151">
    <property type="entry name" value="ChoK-like"/>
    <property type="match status" value="1"/>
</dbReference>
<dbReference type="Gene3D" id="3.90.1200.10">
    <property type="match status" value="1"/>
</dbReference>
<dbReference type="Gene3D" id="3.30.200.20">
    <property type="entry name" value="Phosphorylase Kinase, domain 1"/>
    <property type="match status" value="1"/>
</dbReference>
<evidence type="ECO:0000313" key="3">
    <source>
        <dbReference type="Proteomes" id="UP000237655"/>
    </source>
</evidence>
<dbReference type="Pfam" id="PF01636">
    <property type="entry name" value="APH"/>
    <property type="match status" value="1"/>
</dbReference>
<dbReference type="GO" id="GO:0004305">
    <property type="term" value="F:ethanolamine kinase activity"/>
    <property type="evidence" value="ECO:0007669"/>
    <property type="project" value="TreeGrafter"/>
</dbReference>
<dbReference type="PANTHER" id="PTHR22603">
    <property type="entry name" value="CHOLINE/ETHANOALAMINE KINASE"/>
    <property type="match status" value="1"/>
</dbReference>
<evidence type="ECO:0000313" key="2">
    <source>
        <dbReference type="EMBL" id="AVO37041.1"/>
    </source>
</evidence>
<dbReference type="GO" id="GO:0005737">
    <property type="term" value="C:cytoplasm"/>
    <property type="evidence" value="ECO:0007669"/>
    <property type="project" value="TreeGrafter"/>
</dbReference>
<dbReference type="AlphaFoldDB" id="A0A2S0MMR0"/>